<dbReference type="Gene3D" id="3.40.420.10">
    <property type="entry name" value="Ricin (A subunit), domain 1"/>
    <property type="match status" value="1"/>
</dbReference>
<dbReference type="InterPro" id="IPR001574">
    <property type="entry name" value="Ribosome_inactivat_prot"/>
</dbReference>
<dbReference type="InterPro" id="IPR016138">
    <property type="entry name" value="Ribosome_inactivat_prot_sub1"/>
</dbReference>
<organism evidence="1 2">
    <name type="scientific">Kitasatospora purpeofusca</name>
    <dbReference type="NCBI Taxonomy" id="67352"/>
    <lineage>
        <taxon>Bacteria</taxon>
        <taxon>Bacillati</taxon>
        <taxon>Actinomycetota</taxon>
        <taxon>Actinomycetes</taxon>
        <taxon>Kitasatosporales</taxon>
        <taxon>Streptomycetaceae</taxon>
        <taxon>Kitasatospora</taxon>
    </lineage>
</organism>
<accession>A0ABZ1UDL4</accession>
<dbReference type="SUPFAM" id="SSF56371">
    <property type="entry name" value="Ribosome inactivating proteins (RIP)"/>
    <property type="match status" value="1"/>
</dbReference>
<name>A0ABZ1UDL4_9ACTN</name>
<reference evidence="1" key="1">
    <citation type="submission" date="2022-10" db="EMBL/GenBank/DDBJ databases">
        <title>The complete genomes of actinobacterial strains from the NBC collection.</title>
        <authorList>
            <person name="Joergensen T.S."/>
            <person name="Alvarez Arevalo M."/>
            <person name="Sterndorff E.B."/>
            <person name="Faurdal D."/>
            <person name="Vuksanovic O."/>
            <person name="Mourched A.-S."/>
            <person name="Charusanti P."/>
            <person name="Shaw S."/>
            <person name="Blin K."/>
            <person name="Weber T."/>
        </authorList>
    </citation>
    <scope>NUCLEOTIDE SEQUENCE</scope>
    <source>
        <strain evidence="1">NBC_00222</strain>
    </source>
</reference>
<protein>
    <submittedName>
        <fullName evidence="1">Uncharacterized protein</fullName>
    </submittedName>
</protein>
<dbReference type="InterPro" id="IPR036041">
    <property type="entry name" value="Ribosome-inact_prot_sf"/>
</dbReference>
<evidence type="ECO:0000313" key="2">
    <source>
        <dbReference type="Proteomes" id="UP001432222"/>
    </source>
</evidence>
<sequence length="315" mass="34739">MLTRTRWSGVAIRLTGVVIAVLTVATGIGAQPAAADLGPGQRRHLSTKIISDAASNISGETEYTNVVTAIRRAAGHPFDGDIREIQEHSGGLIVLELEGALSEHRGTLLINPHSLYIAGFATAHNYYYYFRDAAPSVVQEIERLALTQNGHAVRLPMDGTWGDWEQRIAEAGVGAQRNYNSSDFGNAGWFLWRLAPGNEGEQALRIAESMRTLSAAYELGVRWTSFRDDVARAMGRTTYETRTPVYDERAAEVRRSWARLANWADRNAAWWRNHRDAAASTPLPSGIEIGPVNGTLRTLGDVHREVRMIPHLGSR</sequence>
<dbReference type="RefSeq" id="WP_328959004.1">
    <property type="nucleotide sequence ID" value="NZ_CP108110.1"/>
</dbReference>
<dbReference type="Proteomes" id="UP001432222">
    <property type="component" value="Chromosome"/>
</dbReference>
<keyword evidence="2" id="KW-1185">Reference proteome</keyword>
<proteinExistence type="predicted"/>
<evidence type="ECO:0000313" key="1">
    <source>
        <dbReference type="EMBL" id="WUQ88455.1"/>
    </source>
</evidence>
<gene>
    <name evidence="1" type="ORF">OHA16_38955</name>
</gene>
<dbReference type="EMBL" id="CP108110">
    <property type="protein sequence ID" value="WUQ88455.1"/>
    <property type="molecule type" value="Genomic_DNA"/>
</dbReference>
<dbReference type="Pfam" id="PF00161">
    <property type="entry name" value="RIP"/>
    <property type="match status" value="1"/>
</dbReference>